<evidence type="ECO:0000256" key="1">
    <source>
        <dbReference type="SAM" id="MobiDB-lite"/>
    </source>
</evidence>
<dbReference type="Proteomes" id="UP000548304">
    <property type="component" value="Unassembled WGS sequence"/>
</dbReference>
<reference evidence="2 3" key="1">
    <citation type="submission" date="2020-07" db="EMBL/GenBank/DDBJ databases">
        <title>Genomic Encyclopedia of Type Strains, Phase III (KMG-III): the genomes of soil and plant-associated and newly described type strains.</title>
        <authorList>
            <person name="Whitman W."/>
        </authorList>
    </citation>
    <scope>NUCLEOTIDE SEQUENCE [LARGE SCALE GENOMIC DNA]</scope>
    <source>
        <strain evidence="2 3">CECT 8576</strain>
    </source>
</reference>
<organism evidence="2 3">
    <name type="scientific">Actinopolyspora biskrensis</name>
    <dbReference type="NCBI Taxonomy" id="1470178"/>
    <lineage>
        <taxon>Bacteria</taxon>
        <taxon>Bacillati</taxon>
        <taxon>Actinomycetota</taxon>
        <taxon>Actinomycetes</taxon>
        <taxon>Actinopolysporales</taxon>
        <taxon>Actinopolysporaceae</taxon>
        <taxon>Actinopolyspora</taxon>
    </lineage>
</organism>
<dbReference type="RefSeq" id="WP_179537155.1">
    <property type="nucleotide sequence ID" value="NZ_JACBYW010000009.1"/>
</dbReference>
<proteinExistence type="predicted"/>
<comment type="caution">
    <text evidence="2">The sequence shown here is derived from an EMBL/GenBank/DDBJ whole genome shotgun (WGS) entry which is preliminary data.</text>
</comment>
<keyword evidence="3" id="KW-1185">Reference proteome</keyword>
<evidence type="ECO:0000313" key="2">
    <source>
        <dbReference type="EMBL" id="NYH80855.1"/>
    </source>
</evidence>
<dbReference type="EMBL" id="JACBYW010000009">
    <property type="protein sequence ID" value="NYH80855.1"/>
    <property type="molecule type" value="Genomic_DNA"/>
</dbReference>
<feature type="compositionally biased region" description="Low complexity" evidence="1">
    <location>
        <begin position="39"/>
        <end position="50"/>
    </location>
</feature>
<feature type="region of interest" description="Disordered" evidence="1">
    <location>
        <begin position="26"/>
        <end position="72"/>
    </location>
</feature>
<dbReference type="AlphaFoldDB" id="A0A852Z681"/>
<gene>
    <name evidence="2" type="ORF">FHR84_004223</name>
</gene>
<protein>
    <submittedName>
        <fullName evidence="2">Uncharacterized protein</fullName>
    </submittedName>
</protein>
<evidence type="ECO:0000313" key="3">
    <source>
        <dbReference type="Proteomes" id="UP000548304"/>
    </source>
</evidence>
<name>A0A852Z681_9ACTN</name>
<sequence>MNTAIVMMGALLPILAASVFYVSDRRVSPQGNRPSPMTGGASSEGISGSGDPVLETAGEPGTVGETVGAERY</sequence>
<accession>A0A852Z681</accession>